<dbReference type="PANTHER" id="PTHR43628">
    <property type="entry name" value="ACTIVATOR OF C KINASE PROTEIN 1-RELATED"/>
    <property type="match status" value="1"/>
</dbReference>
<dbReference type="SUPFAM" id="SSF81901">
    <property type="entry name" value="HCP-like"/>
    <property type="match status" value="1"/>
</dbReference>
<accession>A0A4U1BQZ0</accession>
<reference evidence="2 3" key="1">
    <citation type="submission" date="2019-04" db="EMBL/GenBank/DDBJ databases">
        <authorList>
            <person name="Hwang J.C."/>
        </authorList>
    </citation>
    <scope>NUCLEOTIDE SEQUENCE [LARGE SCALE GENOMIC DNA]</scope>
    <source>
        <strain evidence="2 3">IMCC35002</strain>
    </source>
</reference>
<sequence length="209" mass="24156">MKRLLLLLTSMLMLAPAKAELQVVELYSQDELLQMIRANTHLIQMKRDDCQLLEDVRAHAKILKEPAYQMLWGDMLMYGVCVDEDVRRGFSFLEAAGNAGLADAHEQLGRYYQRGEFTVVSPDKAVHFYKLAAEQGHLRAQFSLAKMYINGFGAPRDYPQAYRWLFERVYEYPELKQEADQLLAQLSQKIPGGVVESIQADRKFQDEYR</sequence>
<dbReference type="Gene3D" id="1.25.40.10">
    <property type="entry name" value="Tetratricopeptide repeat domain"/>
    <property type="match status" value="1"/>
</dbReference>
<evidence type="ECO:0000256" key="1">
    <source>
        <dbReference type="SAM" id="SignalP"/>
    </source>
</evidence>
<dbReference type="InterPro" id="IPR011990">
    <property type="entry name" value="TPR-like_helical_dom_sf"/>
</dbReference>
<organism evidence="2 3">
    <name type="scientific">Ferrimonas aestuarii</name>
    <dbReference type="NCBI Taxonomy" id="2569539"/>
    <lineage>
        <taxon>Bacteria</taxon>
        <taxon>Pseudomonadati</taxon>
        <taxon>Pseudomonadota</taxon>
        <taxon>Gammaproteobacteria</taxon>
        <taxon>Alteromonadales</taxon>
        <taxon>Ferrimonadaceae</taxon>
        <taxon>Ferrimonas</taxon>
    </lineage>
</organism>
<feature type="signal peptide" evidence="1">
    <location>
        <begin position="1"/>
        <end position="19"/>
    </location>
</feature>
<proteinExistence type="predicted"/>
<dbReference type="OrthoDB" id="5599218at2"/>
<evidence type="ECO:0000313" key="3">
    <source>
        <dbReference type="Proteomes" id="UP000305675"/>
    </source>
</evidence>
<protein>
    <submittedName>
        <fullName evidence="2">Sel1 repeat family protein</fullName>
    </submittedName>
</protein>
<gene>
    <name evidence="2" type="ORF">FCL42_06855</name>
</gene>
<dbReference type="AlphaFoldDB" id="A0A4U1BQZ0"/>
<keyword evidence="3" id="KW-1185">Reference proteome</keyword>
<dbReference type="Proteomes" id="UP000305675">
    <property type="component" value="Unassembled WGS sequence"/>
</dbReference>
<dbReference type="InterPro" id="IPR052945">
    <property type="entry name" value="Mitotic_Regulator"/>
</dbReference>
<name>A0A4U1BQZ0_9GAMM</name>
<dbReference type="EMBL" id="SWCJ01000003">
    <property type="protein sequence ID" value="TKB56846.1"/>
    <property type="molecule type" value="Genomic_DNA"/>
</dbReference>
<dbReference type="PANTHER" id="PTHR43628:SF1">
    <property type="entry name" value="CHITIN SYNTHASE REGULATORY FACTOR 2-RELATED"/>
    <property type="match status" value="1"/>
</dbReference>
<dbReference type="RefSeq" id="WP_136862648.1">
    <property type="nucleotide sequence ID" value="NZ_SWCJ01000003.1"/>
</dbReference>
<dbReference type="Pfam" id="PF08238">
    <property type="entry name" value="Sel1"/>
    <property type="match status" value="3"/>
</dbReference>
<keyword evidence="1" id="KW-0732">Signal</keyword>
<dbReference type="InterPro" id="IPR006597">
    <property type="entry name" value="Sel1-like"/>
</dbReference>
<feature type="chain" id="PRO_5020561424" evidence="1">
    <location>
        <begin position="20"/>
        <end position="209"/>
    </location>
</feature>
<dbReference type="SMART" id="SM00671">
    <property type="entry name" value="SEL1"/>
    <property type="match status" value="3"/>
</dbReference>
<comment type="caution">
    <text evidence="2">The sequence shown here is derived from an EMBL/GenBank/DDBJ whole genome shotgun (WGS) entry which is preliminary data.</text>
</comment>
<evidence type="ECO:0000313" key="2">
    <source>
        <dbReference type="EMBL" id="TKB56846.1"/>
    </source>
</evidence>